<dbReference type="AlphaFoldDB" id="A0A7U2QR64"/>
<organism evidence="2 3">
    <name type="scientific">Aspergillus flavus (strain ATCC 200026 / FGSC A1120 / IAM 13836 / NRRL 3357 / JCM 12722 / SRRC 167)</name>
    <dbReference type="NCBI Taxonomy" id="332952"/>
    <lineage>
        <taxon>Eukaryota</taxon>
        <taxon>Fungi</taxon>
        <taxon>Dikarya</taxon>
        <taxon>Ascomycota</taxon>
        <taxon>Pezizomycotina</taxon>
        <taxon>Eurotiomycetes</taxon>
        <taxon>Eurotiomycetidae</taxon>
        <taxon>Eurotiales</taxon>
        <taxon>Aspergillaceae</taxon>
        <taxon>Aspergillus</taxon>
        <taxon>Aspergillus subgen. Circumdati</taxon>
    </lineage>
</organism>
<feature type="chain" id="PRO_5031111424" description="Granulins domain-containing protein" evidence="1">
    <location>
        <begin position="26"/>
        <end position="201"/>
    </location>
</feature>
<protein>
    <recommendedName>
        <fullName evidence="4">Granulins domain-containing protein</fullName>
    </recommendedName>
</protein>
<accession>A0A7U2QR64</accession>
<dbReference type="Proteomes" id="UP000596276">
    <property type="component" value="Chromosome 2"/>
</dbReference>
<reference evidence="3" key="1">
    <citation type="journal article" date="2021" name="G3 (Bethesda)">
        <title>Chromosome assembled and annotated genome sequence of Aspergillus flavus NRRL 3357.</title>
        <authorList>
            <person name="Skerker J.M."/>
            <person name="Pianalto K.M."/>
            <person name="Mondo S.J."/>
            <person name="Yang K."/>
            <person name="Arkin A.P."/>
            <person name="Keller N.P."/>
            <person name="Grigoriev I.V."/>
            <person name="Louise Glass N.L."/>
        </authorList>
    </citation>
    <scope>NUCLEOTIDE SEQUENCE [LARGE SCALE GENOMIC DNA]</scope>
    <source>
        <strain evidence="3">ATCC 200026 / FGSC A1120 / IAM 13836 / NRRL 3357 / JCM 12722 / SRRC 167</strain>
    </source>
</reference>
<proteinExistence type="predicted"/>
<keyword evidence="3" id="KW-1185">Reference proteome</keyword>
<dbReference type="EMBL" id="CP044622">
    <property type="protein sequence ID" value="QRD81179.1"/>
    <property type="molecule type" value="Genomic_DNA"/>
</dbReference>
<keyword evidence="1" id="KW-0732">Signal</keyword>
<evidence type="ECO:0008006" key="4">
    <source>
        <dbReference type="Google" id="ProtNLM"/>
    </source>
</evidence>
<evidence type="ECO:0000313" key="3">
    <source>
        <dbReference type="Proteomes" id="UP000596276"/>
    </source>
</evidence>
<evidence type="ECO:0000313" key="2">
    <source>
        <dbReference type="EMBL" id="QRD81179.1"/>
    </source>
</evidence>
<evidence type="ECO:0000256" key="1">
    <source>
        <dbReference type="SAM" id="SignalP"/>
    </source>
</evidence>
<feature type="signal peptide" evidence="1">
    <location>
        <begin position="1"/>
        <end position="25"/>
    </location>
</feature>
<dbReference type="VEuPathDB" id="FungiDB:F9C07_1175468"/>
<gene>
    <name evidence="2" type="ORF">F9C07_1175468</name>
</gene>
<sequence length="201" mass="21337">MVAMTDRHLTLFLITFLISPAHVLGVREDSLLTTATYDLLSNVTAESHEAGTLPAVAPLVRRSPQGDSIQCGTGFGYCANLGGCCPTGTLCCQYGFCLRPGYTCCPNQPCAPGSVCCGGGCYPQGGDCCDNSSYCGPGSHCGKNWWQVTQCYRDLTIEEARNITKNLEDKILGGSVRGRPSWQGGSLGIICAILLPLYLLP</sequence>
<name>A0A7U2QR64_ASPFN</name>